<sequence>AYSIPILDADENLIAVDSMNTEPVHAGLVAGVLVMYDDGTSETYYTDDYSWISVTEWVNGEANLVTVPLA</sequence>
<dbReference type="EMBL" id="MU250545">
    <property type="protein sequence ID" value="KAG7443517.1"/>
    <property type="molecule type" value="Genomic_DNA"/>
</dbReference>
<dbReference type="AlphaFoldDB" id="A0A9P7VN49"/>
<gene>
    <name evidence="1" type="ORF">BT62DRAFT_935128</name>
</gene>
<name>A0A9P7VN49_9AGAR</name>
<dbReference type="Proteomes" id="UP000812287">
    <property type="component" value="Unassembled WGS sequence"/>
</dbReference>
<reference evidence="1" key="1">
    <citation type="submission" date="2020-11" db="EMBL/GenBank/DDBJ databases">
        <title>Adaptations for nitrogen fixation in a non-lichenized fungal sporocarp promotes dispersal by wood-feeding termites.</title>
        <authorList>
            <consortium name="DOE Joint Genome Institute"/>
            <person name="Koch R.A."/>
            <person name="Yoon G."/>
            <person name="Arayal U."/>
            <person name="Lail K."/>
            <person name="Amirebrahimi M."/>
            <person name="Labutti K."/>
            <person name="Lipzen A."/>
            <person name="Riley R."/>
            <person name="Barry K."/>
            <person name="Henrissat B."/>
            <person name="Grigoriev I.V."/>
            <person name="Herr J.R."/>
            <person name="Aime M.C."/>
        </authorList>
    </citation>
    <scope>NUCLEOTIDE SEQUENCE</scope>
    <source>
        <strain evidence="1">MCA 3950</strain>
    </source>
</reference>
<accession>A0A9P7VN49</accession>
<dbReference type="GeneID" id="66109161"/>
<comment type="caution">
    <text evidence="1">The sequence shown here is derived from an EMBL/GenBank/DDBJ whole genome shotgun (WGS) entry which is preliminary data.</text>
</comment>
<evidence type="ECO:0000313" key="2">
    <source>
        <dbReference type="Proteomes" id="UP000812287"/>
    </source>
</evidence>
<evidence type="ECO:0000313" key="1">
    <source>
        <dbReference type="EMBL" id="KAG7443517.1"/>
    </source>
</evidence>
<dbReference type="RefSeq" id="XP_043037017.1">
    <property type="nucleotide sequence ID" value="XM_043186864.1"/>
</dbReference>
<keyword evidence="2" id="KW-1185">Reference proteome</keyword>
<feature type="non-terminal residue" evidence="1">
    <location>
        <position position="1"/>
    </location>
</feature>
<dbReference type="OrthoDB" id="3062325at2759"/>
<proteinExistence type="predicted"/>
<protein>
    <submittedName>
        <fullName evidence="1">Uncharacterized protein</fullName>
    </submittedName>
</protein>
<organism evidence="1 2">
    <name type="scientific">Guyanagaster necrorhizus</name>
    <dbReference type="NCBI Taxonomy" id="856835"/>
    <lineage>
        <taxon>Eukaryota</taxon>
        <taxon>Fungi</taxon>
        <taxon>Dikarya</taxon>
        <taxon>Basidiomycota</taxon>
        <taxon>Agaricomycotina</taxon>
        <taxon>Agaricomycetes</taxon>
        <taxon>Agaricomycetidae</taxon>
        <taxon>Agaricales</taxon>
        <taxon>Marasmiineae</taxon>
        <taxon>Physalacriaceae</taxon>
        <taxon>Guyanagaster</taxon>
    </lineage>
</organism>